<dbReference type="OrthoDB" id="8612316at2"/>
<dbReference type="KEGG" id="lmb:C9I47_1314"/>
<dbReference type="Proteomes" id="UP000249447">
    <property type="component" value="Chromosome"/>
</dbReference>
<keyword evidence="4 6" id="KW-1133">Transmembrane helix</keyword>
<evidence type="ECO:0000256" key="1">
    <source>
        <dbReference type="ARBA" id="ARBA00004651"/>
    </source>
</evidence>
<dbReference type="RefSeq" id="WP_111266133.1">
    <property type="nucleotide sequence ID" value="NZ_CP029843.1"/>
</dbReference>
<gene>
    <name evidence="8" type="ORF">C9I47_1314</name>
</gene>
<proteinExistence type="predicted"/>
<dbReference type="Pfam" id="PF06271">
    <property type="entry name" value="RDD"/>
    <property type="match status" value="1"/>
</dbReference>
<evidence type="ECO:0000256" key="4">
    <source>
        <dbReference type="ARBA" id="ARBA00022989"/>
    </source>
</evidence>
<dbReference type="InterPro" id="IPR051791">
    <property type="entry name" value="Pra-immunoreactive"/>
</dbReference>
<feature type="transmembrane region" description="Helical" evidence="6">
    <location>
        <begin position="132"/>
        <end position="152"/>
    </location>
</feature>
<keyword evidence="2" id="KW-1003">Cell membrane</keyword>
<evidence type="ECO:0000256" key="2">
    <source>
        <dbReference type="ARBA" id="ARBA00022475"/>
    </source>
</evidence>
<evidence type="ECO:0000259" key="7">
    <source>
        <dbReference type="Pfam" id="PF06271"/>
    </source>
</evidence>
<evidence type="ECO:0000256" key="5">
    <source>
        <dbReference type="ARBA" id="ARBA00023136"/>
    </source>
</evidence>
<evidence type="ECO:0000256" key="3">
    <source>
        <dbReference type="ARBA" id="ARBA00022692"/>
    </source>
</evidence>
<feature type="transmembrane region" description="Helical" evidence="6">
    <location>
        <begin position="75"/>
        <end position="95"/>
    </location>
</feature>
<accession>A0A2U9T8Z1</accession>
<reference evidence="8 9" key="1">
    <citation type="submission" date="2018-05" db="EMBL/GenBank/DDBJ databases">
        <title>The complete genome of Lysobacter maris HZ9B, a marine bacterium antagonistic against terrestrial plant pathogens.</title>
        <authorList>
            <person name="Zhang X.-Q."/>
        </authorList>
    </citation>
    <scope>NUCLEOTIDE SEQUENCE [LARGE SCALE GENOMIC DNA]</scope>
    <source>
        <strain evidence="8 9">HZ9B</strain>
    </source>
</reference>
<dbReference type="InterPro" id="IPR010432">
    <property type="entry name" value="RDD"/>
</dbReference>
<feature type="transmembrane region" description="Helical" evidence="6">
    <location>
        <begin position="32"/>
        <end position="54"/>
    </location>
</feature>
<protein>
    <recommendedName>
        <fullName evidence="7">RDD domain-containing protein</fullName>
    </recommendedName>
</protein>
<evidence type="ECO:0000256" key="6">
    <source>
        <dbReference type="SAM" id="Phobius"/>
    </source>
</evidence>
<keyword evidence="5 6" id="KW-0472">Membrane</keyword>
<keyword evidence="9" id="KW-1185">Reference proteome</keyword>
<name>A0A2U9T8Z1_9GAMM</name>
<dbReference type="AlphaFoldDB" id="A0A2U9T8Z1"/>
<dbReference type="PANTHER" id="PTHR36115">
    <property type="entry name" value="PROLINE-RICH ANTIGEN HOMOLOG-RELATED"/>
    <property type="match status" value="1"/>
</dbReference>
<evidence type="ECO:0000313" key="8">
    <source>
        <dbReference type="EMBL" id="AWV07018.1"/>
    </source>
</evidence>
<feature type="domain" description="RDD" evidence="7">
    <location>
        <begin position="26"/>
        <end position="165"/>
    </location>
</feature>
<organism evidence="8 9">
    <name type="scientific">Marilutibacter maris</name>
    <dbReference type="NCBI Taxonomy" id="1605891"/>
    <lineage>
        <taxon>Bacteria</taxon>
        <taxon>Pseudomonadati</taxon>
        <taxon>Pseudomonadota</taxon>
        <taxon>Gammaproteobacteria</taxon>
        <taxon>Lysobacterales</taxon>
        <taxon>Lysobacteraceae</taxon>
        <taxon>Marilutibacter</taxon>
    </lineage>
</organism>
<sequence>MQQDNNNPYQSPQTVVEDVVDGDDLAGRGERLGAAIIDGLIMIAVMGPLMYFGGYFSLAMEAAARGEQVSVVSQLMWVVIGFVVFVAIQFVPLNASAQTWGKRLVGVRIANLDGSQPGIGQLLGKRYLPVQVATSIPYLGGLIGLVNVLLIFRGDRRCGHDLIAGTRVIKAR</sequence>
<dbReference type="EMBL" id="CP029843">
    <property type="protein sequence ID" value="AWV07018.1"/>
    <property type="molecule type" value="Genomic_DNA"/>
</dbReference>
<evidence type="ECO:0000313" key="9">
    <source>
        <dbReference type="Proteomes" id="UP000249447"/>
    </source>
</evidence>
<comment type="subcellular location">
    <subcellularLocation>
        <location evidence="1">Cell membrane</location>
        <topology evidence="1">Multi-pass membrane protein</topology>
    </subcellularLocation>
</comment>
<dbReference type="GO" id="GO:0005886">
    <property type="term" value="C:plasma membrane"/>
    <property type="evidence" value="ECO:0007669"/>
    <property type="project" value="UniProtKB-SubCell"/>
</dbReference>
<keyword evidence="3 6" id="KW-0812">Transmembrane</keyword>